<accession>A0ABT6TGJ1</accession>
<dbReference type="Proteomes" id="UP001161691">
    <property type="component" value="Unassembled WGS sequence"/>
</dbReference>
<evidence type="ECO:0000256" key="1">
    <source>
        <dbReference type="SAM" id="SignalP"/>
    </source>
</evidence>
<evidence type="ECO:0000313" key="3">
    <source>
        <dbReference type="EMBL" id="MDI4645830.1"/>
    </source>
</evidence>
<name>A0ABT6TGJ1_9BACL</name>
<feature type="chain" id="PRO_5046156775" evidence="1">
    <location>
        <begin position="37"/>
        <end position="171"/>
    </location>
</feature>
<feature type="domain" description="F5/8 type C" evidence="2">
    <location>
        <begin position="24"/>
        <end position="171"/>
    </location>
</feature>
<evidence type="ECO:0000259" key="2">
    <source>
        <dbReference type="PROSITE" id="PS50022"/>
    </source>
</evidence>
<proteinExistence type="predicted"/>
<sequence>MSTHFQVVKKRSTIALLLTLLIAAAQLSFNLNSASASYNLALTRYVWASSGANPSNAVDGGQNTFWQPNYGAAGWITVDLGSVQSVNQIVLKTPTYGHFVEAVTIQTSNSADDSSFATQSTSTQAFYSANYYSVTINLPSTVSTRYVRVNVAPVSGGGTATMVGELEIYGP</sequence>
<dbReference type="Gene3D" id="2.60.120.260">
    <property type="entry name" value="Galactose-binding domain-like"/>
    <property type="match status" value="1"/>
</dbReference>
<keyword evidence="1" id="KW-0732">Signal</keyword>
<dbReference type="InterPro" id="IPR008979">
    <property type="entry name" value="Galactose-bd-like_sf"/>
</dbReference>
<evidence type="ECO:0000313" key="4">
    <source>
        <dbReference type="Proteomes" id="UP001161691"/>
    </source>
</evidence>
<protein>
    <submittedName>
        <fullName evidence="3">Discoidin domain-containing protein</fullName>
    </submittedName>
</protein>
<dbReference type="InterPro" id="IPR000421">
    <property type="entry name" value="FA58C"/>
</dbReference>
<dbReference type="Pfam" id="PF00754">
    <property type="entry name" value="F5_F8_type_C"/>
    <property type="match status" value="1"/>
</dbReference>
<dbReference type="EMBL" id="JAGRPV010000001">
    <property type="protein sequence ID" value="MDI4645830.1"/>
    <property type="molecule type" value="Genomic_DNA"/>
</dbReference>
<dbReference type="SUPFAM" id="SSF49785">
    <property type="entry name" value="Galactose-binding domain-like"/>
    <property type="match status" value="1"/>
</dbReference>
<keyword evidence="4" id="KW-1185">Reference proteome</keyword>
<comment type="caution">
    <text evidence="3">The sequence shown here is derived from an EMBL/GenBank/DDBJ whole genome shotgun (WGS) entry which is preliminary data.</text>
</comment>
<organism evidence="3 4">
    <name type="scientific">Cohnella hashimotonis</name>
    <dbReference type="NCBI Taxonomy" id="2826895"/>
    <lineage>
        <taxon>Bacteria</taxon>
        <taxon>Bacillati</taxon>
        <taxon>Bacillota</taxon>
        <taxon>Bacilli</taxon>
        <taxon>Bacillales</taxon>
        <taxon>Paenibacillaceae</taxon>
        <taxon>Cohnella</taxon>
    </lineage>
</organism>
<reference evidence="3" key="1">
    <citation type="submission" date="2023-04" db="EMBL/GenBank/DDBJ databases">
        <title>Comparative genomic analysis of Cohnella hashimotonis sp. nov., isolated from the International Space Station.</title>
        <authorList>
            <person name="Venkateswaran K."/>
            <person name="Simpson A."/>
        </authorList>
    </citation>
    <scope>NUCLEOTIDE SEQUENCE</scope>
    <source>
        <strain evidence="3">F6_2S_P_1</strain>
    </source>
</reference>
<dbReference type="RefSeq" id="WP_282908731.1">
    <property type="nucleotide sequence ID" value="NZ_JAGRPV010000001.1"/>
</dbReference>
<dbReference type="PROSITE" id="PS50022">
    <property type="entry name" value="FA58C_3"/>
    <property type="match status" value="1"/>
</dbReference>
<gene>
    <name evidence="3" type="ORF">KB449_12690</name>
</gene>
<feature type="signal peptide" evidence="1">
    <location>
        <begin position="1"/>
        <end position="36"/>
    </location>
</feature>